<gene>
    <name evidence="10" type="ORF">COW99_00470</name>
</gene>
<evidence type="ECO:0000256" key="2">
    <source>
        <dbReference type="ARBA" id="ARBA00006739"/>
    </source>
</evidence>
<dbReference type="SUPFAM" id="SSF53448">
    <property type="entry name" value="Nucleotide-diphospho-sugar transferases"/>
    <property type="match status" value="1"/>
</dbReference>
<comment type="similarity">
    <text evidence="2">Belongs to the glycosyltransferase 2 family.</text>
</comment>
<dbReference type="PANTHER" id="PTHR43179">
    <property type="entry name" value="RHAMNOSYLTRANSFERASE WBBL"/>
    <property type="match status" value="1"/>
</dbReference>
<dbReference type="CDD" id="cd04186">
    <property type="entry name" value="GT_2_like_c"/>
    <property type="match status" value="1"/>
</dbReference>
<evidence type="ECO:0000313" key="11">
    <source>
        <dbReference type="Proteomes" id="UP000231246"/>
    </source>
</evidence>
<evidence type="ECO:0000259" key="9">
    <source>
        <dbReference type="Pfam" id="PF00535"/>
    </source>
</evidence>
<dbReference type="InterPro" id="IPR002797">
    <property type="entry name" value="Polysacc_synth"/>
</dbReference>
<feature type="transmembrane region" description="Helical" evidence="8">
    <location>
        <begin position="650"/>
        <end position="668"/>
    </location>
</feature>
<evidence type="ECO:0000256" key="1">
    <source>
        <dbReference type="ARBA" id="ARBA00004141"/>
    </source>
</evidence>
<feature type="transmembrane region" description="Helical" evidence="8">
    <location>
        <begin position="510"/>
        <end position="529"/>
    </location>
</feature>
<feature type="transmembrane region" description="Helical" evidence="8">
    <location>
        <begin position="674"/>
        <end position="695"/>
    </location>
</feature>
<evidence type="ECO:0000256" key="3">
    <source>
        <dbReference type="ARBA" id="ARBA00022676"/>
    </source>
</evidence>
<keyword evidence="5 8" id="KW-0812">Transmembrane</keyword>
<feature type="transmembrane region" description="Helical" evidence="8">
    <location>
        <begin position="440"/>
        <end position="471"/>
    </location>
</feature>
<feature type="transmembrane region" description="Helical" evidence="8">
    <location>
        <begin position="370"/>
        <end position="392"/>
    </location>
</feature>
<evidence type="ECO:0000256" key="5">
    <source>
        <dbReference type="ARBA" id="ARBA00022692"/>
    </source>
</evidence>
<evidence type="ECO:0000256" key="7">
    <source>
        <dbReference type="ARBA" id="ARBA00023136"/>
    </source>
</evidence>
<feature type="transmembrane region" description="Helical" evidence="8">
    <location>
        <begin position="622"/>
        <end position="643"/>
    </location>
</feature>
<name>A0A2H0BWT6_9BACT</name>
<feature type="transmembrane region" description="Helical" evidence="8">
    <location>
        <begin position="399"/>
        <end position="420"/>
    </location>
</feature>
<evidence type="ECO:0000256" key="6">
    <source>
        <dbReference type="ARBA" id="ARBA00022989"/>
    </source>
</evidence>
<feature type="transmembrane region" description="Helical" evidence="8">
    <location>
        <begin position="578"/>
        <end position="602"/>
    </location>
</feature>
<keyword evidence="6 8" id="KW-1133">Transmembrane helix</keyword>
<feature type="transmembrane region" description="Helical" evidence="8">
    <location>
        <begin position="286"/>
        <end position="306"/>
    </location>
</feature>
<dbReference type="EMBL" id="PCTA01000003">
    <property type="protein sequence ID" value="PIP62145.1"/>
    <property type="molecule type" value="Genomic_DNA"/>
</dbReference>
<evidence type="ECO:0000256" key="8">
    <source>
        <dbReference type="SAM" id="Phobius"/>
    </source>
</evidence>
<keyword evidence="4" id="KW-0808">Transferase</keyword>
<dbReference type="GO" id="GO:0016020">
    <property type="term" value="C:membrane"/>
    <property type="evidence" value="ECO:0007669"/>
    <property type="project" value="UniProtKB-SubCell"/>
</dbReference>
<feature type="transmembrane region" description="Helical" evidence="8">
    <location>
        <begin position="318"/>
        <end position="336"/>
    </location>
</feature>
<dbReference type="AlphaFoldDB" id="A0A2H0BWT6"/>
<feature type="transmembrane region" description="Helical" evidence="8">
    <location>
        <begin position="541"/>
        <end position="566"/>
    </location>
</feature>
<feature type="domain" description="Glycosyltransferase 2-like" evidence="9">
    <location>
        <begin position="4"/>
        <end position="177"/>
    </location>
</feature>
<evidence type="ECO:0000313" key="10">
    <source>
        <dbReference type="EMBL" id="PIP62145.1"/>
    </source>
</evidence>
<dbReference type="Gene3D" id="3.90.550.10">
    <property type="entry name" value="Spore Coat Polysaccharide Biosynthesis Protein SpsA, Chain A"/>
    <property type="match status" value="1"/>
</dbReference>
<protein>
    <recommendedName>
        <fullName evidence="9">Glycosyltransferase 2-like domain-containing protein</fullName>
    </recommendedName>
</protein>
<reference evidence="10 11" key="1">
    <citation type="submission" date="2017-09" db="EMBL/GenBank/DDBJ databases">
        <title>Depth-based differentiation of microbial function through sediment-hosted aquifers and enrichment of novel symbionts in the deep terrestrial subsurface.</title>
        <authorList>
            <person name="Probst A.J."/>
            <person name="Ladd B."/>
            <person name="Jarett J.K."/>
            <person name="Geller-Mcgrath D.E."/>
            <person name="Sieber C.M."/>
            <person name="Emerson J.B."/>
            <person name="Anantharaman K."/>
            <person name="Thomas B.C."/>
            <person name="Malmstrom R."/>
            <person name="Stieglmeier M."/>
            <person name="Klingl A."/>
            <person name="Woyke T."/>
            <person name="Ryan C.M."/>
            <person name="Banfield J.F."/>
        </authorList>
    </citation>
    <scope>NUCLEOTIDE SEQUENCE [LARGE SCALE GENOMIC DNA]</scope>
    <source>
        <strain evidence="10">CG22_combo_CG10-13_8_21_14_all_38_20</strain>
    </source>
</reference>
<dbReference type="Pfam" id="PF01943">
    <property type="entry name" value="Polysacc_synt"/>
    <property type="match status" value="1"/>
</dbReference>
<dbReference type="Proteomes" id="UP000231246">
    <property type="component" value="Unassembled WGS sequence"/>
</dbReference>
<dbReference type="InterPro" id="IPR001173">
    <property type="entry name" value="Glyco_trans_2-like"/>
</dbReference>
<dbReference type="PANTHER" id="PTHR43179:SF12">
    <property type="entry name" value="GALACTOFURANOSYLTRANSFERASE GLFT2"/>
    <property type="match status" value="1"/>
</dbReference>
<evidence type="ECO:0000256" key="4">
    <source>
        <dbReference type="ARBA" id="ARBA00022679"/>
    </source>
</evidence>
<dbReference type="InterPro" id="IPR029044">
    <property type="entry name" value="Nucleotide-diphossugar_trans"/>
</dbReference>
<accession>A0A2H0BWT6</accession>
<dbReference type="Pfam" id="PF00535">
    <property type="entry name" value="Glycos_transf_2"/>
    <property type="match status" value="1"/>
</dbReference>
<organism evidence="10 11">
    <name type="scientific">Candidatus Roizmanbacteria bacterium CG22_combo_CG10-13_8_21_14_all_38_20</name>
    <dbReference type="NCBI Taxonomy" id="1974862"/>
    <lineage>
        <taxon>Bacteria</taxon>
        <taxon>Candidatus Roizmaniibacteriota</taxon>
    </lineage>
</organism>
<feature type="transmembrane region" description="Helical" evidence="8">
    <location>
        <begin position="247"/>
        <end position="266"/>
    </location>
</feature>
<dbReference type="GO" id="GO:0016757">
    <property type="term" value="F:glycosyltransferase activity"/>
    <property type="evidence" value="ECO:0007669"/>
    <property type="project" value="UniProtKB-KW"/>
</dbReference>
<comment type="subcellular location">
    <subcellularLocation>
        <location evidence="1">Membrane</location>
        <topology evidence="1">Multi-pass membrane protein</topology>
    </subcellularLocation>
</comment>
<comment type="caution">
    <text evidence="10">The sequence shown here is derived from an EMBL/GenBank/DDBJ whole genome shotgun (WGS) entry which is preliminary data.</text>
</comment>
<sequence length="702" mass="79555">MKVSVIILNYNGKNFIQNCIDSVLKSRYLNIEIIVLDNASTDNSYQLLIKKYGNKTKVKLYRSNKQLYFTGGCNFAAEKATGELLFFLNSDTTVEKNCIKHLVSFIGKNNKILVQPKILLYDKPNIIDNVGGRYDNLGIAHAVGRDEIDKGQYNHNTKYDYVNGTAFIINRELFNKIGRFNTSFHYFYEDVDLCLRAKQNGYECWSCYEAVVYHKGSLTFKRNISIKKQNFYHRRNRIITIVNNLNILKIFTVLPIQIISAILLQISDLLPRLVHKRFSLIFTNLLKNSSVVFIGNNITNVLNLIFALSMARLLGPKYYGEMLAIFSLLAIVNIPSEMTTNIMAKFTAGYNSEKQHFNAISLFNYGKRRALIIGSILLGVYYLFVPFLSSFLHVSKLPMLIFGLSIPITMLAAVGIGTLQGLQNFISFTTSSILATASKLVIGIVLVVLGFSISGVFSAFLIGTIFTYFYVNMIIKKKYSSINVEPSKSNIPTSAKAFDIKDSIYNYAKTFFITTLLFSILSTIDLILAKHYLSAEIAGQYAALTTIGRLITLSSAPIIAVIFPMISSSYSEKKSKETYILLAALSIIIPISCIFLVVFRTIPEYSIGLLFGNKFISVYNYLVFYGISSTLLVLIQTFLSYFLARNTKTFIFPLLFFTLLQILLIYQFHQNLYFIIRSNIIAFSLLLTSFLIIFINDYVKKK</sequence>
<proteinExistence type="inferred from homology"/>
<keyword evidence="7 8" id="KW-0472">Membrane</keyword>
<keyword evidence="3" id="KW-0328">Glycosyltransferase</keyword>